<organism evidence="2 3">
    <name type="scientific">Paenibacillus baimaensis</name>
    <dbReference type="NCBI Taxonomy" id="2982185"/>
    <lineage>
        <taxon>Bacteria</taxon>
        <taxon>Bacillati</taxon>
        <taxon>Bacillota</taxon>
        <taxon>Bacilli</taxon>
        <taxon>Bacillales</taxon>
        <taxon>Paenibacillaceae</taxon>
        <taxon>Paenibacillus</taxon>
    </lineage>
</organism>
<feature type="domain" description="DUF8042" evidence="1">
    <location>
        <begin position="1"/>
        <end position="116"/>
    </location>
</feature>
<dbReference type="EMBL" id="JAOQIO010000036">
    <property type="protein sequence ID" value="MCU6792941.1"/>
    <property type="molecule type" value="Genomic_DNA"/>
</dbReference>
<sequence>MERYLEVMKLTAELSETCLEGIEHIPVQIERGLFEESMRLFVDVISAYSHIERSLLLIGRLLPMERIEDLNALIITSIEEIVDLYENLEWTKVLYIIRTRLIVIFVDWRNSIQTLVFPYILS</sequence>
<proteinExistence type="predicted"/>
<evidence type="ECO:0000313" key="2">
    <source>
        <dbReference type="EMBL" id="MCU6792941.1"/>
    </source>
</evidence>
<protein>
    <recommendedName>
        <fullName evidence="1">DUF8042 domain-containing protein</fullName>
    </recommendedName>
</protein>
<dbReference type="Pfam" id="PF26154">
    <property type="entry name" value="DUF8042"/>
    <property type="match status" value="1"/>
</dbReference>
<dbReference type="InterPro" id="IPR058355">
    <property type="entry name" value="DUF8042"/>
</dbReference>
<gene>
    <name evidence="2" type="ORF">OB236_12505</name>
</gene>
<dbReference type="RefSeq" id="WP_262684288.1">
    <property type="nucleotide sequence ID" value="NZ_JAOQIO010000036.1"/>
</dbReference>
<dbReference type="Proteomes" id="UP001652445">
    <property type="component" value="Unassembled WGS sequence"/>
</dbReference>
<reference evidence="2 3" key="1">
    <citation type="submission" date="2022-09" db="EMBL/GenBank/DDBJ databases">
        <authorList>
            <person name="Han X.L."/>
            <person name="Wang Q."/>
            <person name="Lu T."/>
        </authorList>
    </citation>
    <scope>NUCLEOTIDE SEQUENCE [LARGE SCALE GENOMIC DNA]</scope>
    <source>
        <strain evidence="2 3">WQ 127069</strain>
    </source>
</reference>
<evidence type="ECO:0000259" key="1">
    <source>
        <dbReference type="Pfam" id="PF26154"/>
    </source>
</evidence>
<accession>A0ABT2UFW7</accession>
<name>A0ABT2UFW7_9BACL</name>
<evidence type="ECO:0000313" key="3">
    <source>
        <dbReference type="Proteomes" id="UP001652445"/>
    </source>
</evidence>
<keyword evidence="3" id="KW-1185">Reference proteome</keyword>
<comment type="caution">
    <text evidence="2">The sequence shown here is derived from an EMBL/GenBank/DDBJ whole genome shotgun (WGS) entry which is preliminary data.</text>
</comment>